<sequence>MSTPRWLPFGSVALALTLVATACGGTGESAGGGEDDGLVEAARSEGVVTWYVSIPDEPVQAVSAAFEEEYGIPVEVVRMGSPVVAQRFSTERDSGQSVGDLITIPEAHVIDEYLEKGWVRELPADQVDSLADWPQEALFRNAYFLVNSQPIGVAYNTEELSASDLESWEDLLAPELEGEIVTADPKSFLSWVELLRLLKDEYGEEFLEGLADNGIQKVDSAIPGTQQVAAGESLVTFPSLPSVVNPLKESGAPVELAYLSPTTGVEQYTAVAEGSPHPNAALLFADFLMSEKGQIALNEGFGISPLGELEGTLPEPEGYVAPDLGLALEEQGRLNELLGF</sequence>
<evidence type="ECO:0000313" key="4">
    <source>
        <dbReference type="Proteomes" id="UP000074382"/>
    </source>
</evidence>
<dbReference type="EMBL" id="LGEM01000062">
    <property type="protein sequence ID" value="KUP96884.1"/>
    <property type="molecule type" value="Genomic_DNA"/>
</dbReference>
<accession>A0A147KHV7</accession>
<dbReference type="PANTHER" id="PTHR30006:SF25">
    <property type="entry name" value="PHOSPHOGLYCERATE TRANSPORT REGULATORY PROTEIN PGTC"/>
    <property type="match status" value="1"/>
</dbReference>
<keyword evidence="1 2" id="KW-0732">Signal</keyword>
<feature type="signal peptide" evidence="2">
    <location>
        <begin position="1"/>
        <end position="22"/>
    </location>
</feature>
<dbReference type="PANTHER" id="PTHR30006">
    <property type="entry name" value="THIAMINE-BINDING PERIPLASMIC PROTEIN-RELATED"/>
    <property type="match status" value="1"/>
</dbReference>
<comment type="caution">
    <text evidence="3">The sequence shown here is derived from an EMBL/GenBank/DDBJ whole genome shotgun (WGS) entry which is preliminary data.</text>
</comment>
<dbReference type="Pfam" id="PF13531">
    <property type="entry name" value="SBP_bac_11"/>
    <property type="match status" value="1"/>
</dbReference>
<evidence type="ECO:0000313" key="3">
    <source>
        <dbReference type="EMBL" id="KUP96884.1"/>
    </source>
</evidence>
<dbReference type="AlphaFoldDB" id="A0A147KHV7"/>
<dbReference type="OrthoDB" id="366726at2"/>
<organism evidence="3 4">
    <name type="scientific">Thermobifida cellulosilytica TB100</name>
    <dbReference type="NCBI Taxonomy" id="665004"/>
    <lineage>
        <taxon>Bacteria</taxon>
        <taxon>Bacillati</taxon>
        <taxon>Actinomycetota</taxon>
        <taxon>Actinomycetes</taxon>
        <taxon>Streptosporangiales</taxon>
        <taxon>Nocardiopsidaceae</taxon>
        <taxon>Thermobifida</taxon>
    </lineage>
</organism>
<dbReference type="SUPFAM" id="SSF53850">
    <property type="entry name" value="Periplasmic binding protein-like II"/>
    <property type="match status" value="1"/>
</dbReference>
<evidence type="ECO:0000256" key="1">
    <source>
        <dbReference type="ARBA" id="ARBA00022729"/>
    </source>
</evidence>
<reference evidence="4" key="1">
    <citation type="journal article" date="2017" name="Acta Aliment.">
        <title>Plant polysaccharide degrading enzyme system of Thermpbifida cellulosilytica TB100 revealed by de novo genome project data.</title>
        <authorList>
            <person name="Toth A."/>
            <person name="Baka E."/>
            <person name="Luzics S."/>
            <person name="Bata-Vidacs I."/>
            <person name="Nagy I."/>
            <person name="Balint B."/>
            <person name="Herceg R."/>
            <person name="Olasz F."/>
            <person name="Wilk T."/>
            <person name="Nagy T."/>
            <person name="Kriszt B."/>
            <person name="Nagy I."/>
            <person name="Kukolya J."/>
        </authorList>
    </citation>
    <scope>NUCLEOTIDE SEQUENCE [LARGE SCALE GENOMIC DNA]</scope>
    <source>
        <strain evidence="4">TB100</strain>
    </source>
</reference>
<dbReference type="PATRIC" id="fig|665004.4.peg.3867"/>
<gene>
    <name evidence="3" type="ORF">AC529_09880</name>
</gene>
<dbReference type="RefSeq" id="WP_068758480.1">
    <property type="nucleotide sequence ID" value="NZ_KQ950187.1"/>
</dbReference>
<evidence type="ECO:0000256" key="2">
    <source>
        <dbReference type="SAM" id="SignalP"/>
    </source>
</evidence>
<feature type="chain" id="PRO_5038991160" evidence="2">
    <location>
        <begin position="23"/>
        <end position="340"/>
    </location>
</feature>
<dbReference type="Gene3D" id="3.40.190.10">
    <property type="entry name" value="Periplasmic binding protein-like II"/>
    <property type="match status" value="2"/>
</dbReference>
<dbReference type="Proteomes" id="UP000074382">
    <property type="component" value="Unassembled WGS sequence"/>
</dbReference>
<proteinExistence type="predicted"/>
<protein>
    <submittedName>
        <fullName evidence="3">Transporter</fullName>
    </submittedName>
</protein>
<keyword evidence="4" id="KW-1185">Reference proteome</keyword>
<dbReference type="STRING" id="665004.AC529_09880"/>
<dbReference type="PROSITE" id="PS51257">
    <property type="entry name" value="PROKAR_LIPOPROTEIN"/>
    <property type="match status" value="1"/>
</dbReference>
<name>A0A147KHV7_THECS</name>
<dbReference type="GO" id="GO:0030288">
    <property type="term" value="C:outer membrane-bounded periplasmic space"/>
    <property type="evidence" value="ECO:0007669"/>
    <property type="project" value="TreeGrafter"/>
</dbReference>